<feature type="transmembrane region" description="Helical" evidence="1">
    <location>
        <begin position="532"/>
        <end position="551"/>
    </location>
</feature>
<feature type="transmembrane region" description="Helical" evidence="1">
    <location>
        <begin position="12"/>
        <end position="30"/>
    </location>
</feature>
<name>A6TK75_ALKMQ</name>
<dbReference type="Proteomes" id="UP000001572">
    <property type="component" value="Chromosome"/>
</dbReference>
<dbReference type="RefSeq" id="WP_011971501.1">
    <property type="nucleotide sequence ID" value="NC_009633.1"/>
</dbReference>
<proteinExistence type="predicted"/>
<feature type="transmembrane region" description="Helical" evidence="1">
    <location>
        <begin position="462"/>
        <end position="484"/>
    </location>
</feature>
<evidence type="ECO:0000256" key="1">
    <source>
        <dbReference type="SAM" id="Phobius"/>
    </source>
</evidence>
<dbReference type="KEGG" id="amt:Amet_0363"/>
<evidence type="ECO:0000313" key="3">
    <source>
        <dbReference type="Proteomes" id="UP000001572"/>
    </source>
</evidence>
<keyword evidence="3" id="KW-1185">Reference proteome</keyword>
<reference evidence="3" key="1">
    <citation type="journal article" date="2016" name="Genome Announc.">
        <title>Complete genome sequence of Alkaliphilus metalliredigens strain QYMF, an alkaliphilic and metal-reducing bacterium isolated from borax-contaminated leachate ponds.</title>
        <authorList>
            <person name="Hwang C."/>
            <person name="Copeland A."/>
            <person name="Lucas S."/>
            <person name="Lapidus A."/>
            <person name="Barry K."/>
            <person name="Detter J.C."/>
            <person name="Glavina Del Rio T."/>
            <person name="Hammon N."/>
            <person name="Israni S."/>
            <person name="Dalin E."/>
            <person name="Tice H."/>
            <person name="Pitluck S."/>
            <person name="Chertkov O."/>
            <person name="Brettin T."/>
            <person name="Bruce D."/>
            <person name="Han C."/>
            <person name="Schmutz J."/>
            <person name="Larimer F."/>
            <person name="Land M.L."/>
            <person name="Hauser L."/>
            <person name="Kyrpides N."/>
            <person name="Mikhailova N."/>
            <person name="Ye Q."/>
            <person name="Zhou J."/>
            <person name="Richardson P."/>
            <person name="Fields M.W."/>
        </authorList>
    </citation>
    <scope>NUCLEOTIDE SEQUENCE [LARGE SCALE GENOMIC DNA]</scope>
    <source>
        <strain evidence="3">QYMF</strain>
    </source>
</reference>
<dbReference type="GO" id="GO:0042910">
    <property type="term" value="F:xenobiotic transmembrane transporter activity"/>
    <property type="evidence" value="ECO:0007669"/>
    <property type="project" value="TreeGrafter"/>
</dbReference>
<sequence length="1023" mass="112605">MIKWSVNHKSIIMLFVVLTLIVGGFLYGAMERQENPTVAAPVAVIKIIYPGATPEDIEKLIIKPVEDEMNRISDIKTIESFALDSIGIVKVTLKDLSDGKIDEAWNEVKSGLDTVKPLLPPDAHEPTMETDLASSYGIIIGLTSQDYTYQNLSEVANKLRDELITDPGVKAIDIDGEINDQIHINLDMIKLEQYTVSPTDIATAIKARNINIPGGNLVMDQVKIPVQVSGEYKDIEEIKNTIVAVSTETGAPIYLKNVADVVRIQEKKEIFASVNNEKALLIGVEYMDGQNIVAIGERLNTILDEFSMNQLYENMELITLTDQANFTKDAINLFEKNLLSAILLVVMVVVVTMGLRSAIVVSLPIPIVIVMVFIFMYLSGIPLHQVSIASLIISLSLLVANGIVVNDNINVYLEKGHDRLTACTKGIQEVKIPILTSTLTTVASFIPLAMMQGVSGKFVKSLPVLVSVALIGSYITALTVIPALGYKLLKVKEKDTEGKGIKTKIAKVLKVDGFSAYILNLYGRLLKGALKIPVLVILFFVGTLIASLWVIPSLGVQLFPPVERDQYVIDVTTQDGSDVEKTEKAAIMIGDLLKEDVTINDFAYKVGDGMLQYYVTFIPNDPASNKVQFLINGDRDEVSRIEKELSTKVPGVSINIRQLENAAPVTYPVQVRVSGQEISELRRIAEEIKDITHDVPGIKSIEDNYGYDSYKLNIRVNEEKANLVGVTNYDIASTVRMAVNGLTVSELKEEDIEKDAIPIILKIPDEKKQDRDVLNNIFITSQITDKNIPINQIAEIETETSLNKIVRRNGGRTITVGIFVESRYNSNEISKSVEELLKDYKLPDGYTIEFGGESEERSDAFDSMKVPAILAIVIIYLILVIQFGNLKEPLIIMGTIPLSFIGIIWGLKWMGYPIGFMALLGAISLMGVVVNNGIVLLDFIKLLVKEKDDVKEAIIEACKTRMRPIMIGMITTVISLIPLALSGGALWAPMATSIIFGMLVSSVLTLLVIPCAYFVIQGKEGLN</sequence>
<feature type="transmembrane region" description="Helical" evidence="1">
    <location>
        <begin position="386"/>
        <end position="409"/>
    </location>
</feature>
<accession>A6TK75</accession>
<dbReference type="SUPFAM" id="SSF82714">
    <property type="entry name" value="Multidrug efflux transporter AcrB TolC docking domain, DN and DC subdomains"/>
    <property type="match status" value="2"/>
</dbReference>
<dbReference type="Gene3D" id="3.30.70.1440">
    <property type="entry name" value="Multidrug efflux transporter AcrB pore domain"/>
    <property type="match status" value="1"/>
</dbReference>
<dbReference type="Gene3D" id="3.30.2090.10">
    <property type="entry name" value="Multidrug efflux transporter AcrB TolC docking domain, DN and DC subdomains"/>
    <property type="match status" value="2"/>
</dbReference>
<dbReference type="GO" id="GO:0005886">
    <property type="term" value="C:plasma membrane"/>
    <property type="evidence" value="ECO:0007669"/>
    <property type="project" value="TreeGrafter"/>
</dbReference>
<dbReference type="AlphaFoldDB" id="A6TK75"/>
<dbReference type="STRING" id="293826.Amet_0363"/>
<feature type="transmembrane region" description="Helical" evidence="1">
    <location>
        <begin position="360"/>
        <end position="380"/>
    </location>
</feature>
<feature type="transmembrane region" description="Helical" evidence="1">
    <location>
        <begin position="430"/>
        <end position="450"/>
    </location>
</feature>
<evidence type="ECO:0000313" key="2">
    <source>
        <dbReference type="EMBL" id="ABR46593.1"/>
    </source>
</evidence>
<dbReference type="Gene3D" id="3.30.70.1320">
    <property type="entry name" value="Multidrug efflux transporter AcrB pore domain like"/>
    <property type="match status" value="1"/>
</dbReference>
<dbReference type="Gene3D" id="3.30.70.1430">
    <property type="entry name" value="Multidrug efflux transporter AcrB pore domain"/>
    <property type="match status" value="2"/>
</dbReference>
<keyword evidence="1" id="KW-1133">Transmembrane helix</keyword>
<dbReference type="OrthoDB" id="9757876at2"/>
<protein>
    <submittedName>
        <fullName evidence="2">Acriflavin resistance protein</fullName>
    </submittedName>
</protein>
<feature type="transmembrane region" description="Helical" evidence="1">
    <location>
        <begin position="866"/>
        <end position="883"/>
    </location>
</feature>
<gene>
    <name evidence="2" type="ordered locus">Amet_0363</name>
</gene>
<dbReference type="HOGENOM" id="CLU_002755_1_2_9"/>
<dbReference type="SUPFAM" id="SSF82693">
    <property type="entry name" value="Multidrug efflux transporter AcrB pore domain, PN1, PN2, PC1 and PC2 subdomains"/>
    <property type="match status" value="2"/>
</dbReference>
<dbReference type="InterPro" id="IPR001036">
    <property type="entry name" value="Acrflvin-R"/>
</dbReference>
<dbReference type="PANTHER" id="PTHR32063:SF18">
    <property type="entry name" value="CATION EFFLUX SYSTEM PROTEIN"/>
    <property type="match status" value="1"/>
</dbReference>
<feature type="transmembrane region" description="Helical" evidence="1">
    <location>
        <begin position="994"/>
        <end position="1016"/>
    </location>
</feature>
<dbReference type="eggNOG" id="COG0841">
    <property type="taxonomic scope" value="Bacteria"/>
</dbReference>
<feature type="transmembrane region" description="Helical" evidence="1">
    <location>
        <begin position="965"/>
        <end position="988"/>
    </location>
</feature>
<feature type="transmembrane region" description="Helical" evidence="1">
    <location>
        <begin position="916"/>
        <end position="944"/>
    </location>
</feature>
<dbReference type="Gene3D" id="1.20.1640.10">
    <property type="entry name" value="Multidrug efflux transporter AcrB transmembrane domain"/>
    <property type="match status" value="2"/>
</dbReference>
<dbReference type="PANTHER" id="PTHR32063">
    <property type="match status" value="1"/>
</dbReference>
<dbReference type="Pfam" id="PF00873">
    <property type="entry name" value="ACR_tran"/>
    <property type="match status" value="1"/>
</dbReference>
<keyword evidence="1" id="KW-0812">Transmembrane</keyword>
<organism evidence="2 3">
    <name type="scientific">Alkaliphilus metalliredigens (strain QYMF)</name>
    <dbReference type="NCBI Taxonomy" id="293826"/>
    <lineage>
        <taxon>Bacteria</taxon>
        <taxon>Bacillati</taxon>
        <taxon>Bacillota</taxon>
        <taxon>Clostridia</taxon>
        <taxon>Peptostreptococcales</taxon>
        <taxon>Natronincolaceae</taxon>
        <taxon>Alkaliphilus</taxon>
    </lineage>
</organism>
<dbReference type="InterPro" id="IPR027463">
    <property type="entry name" value="AcrB_DN_DC_subdom"/>
</dbReference>
<dbReference type="EMBL" id="CP000724">
    <property type="protein sequence ID" value="ABR46593.1"/>
    <property type="molecule type" value="Genomic_DNA"/>
</dbReference>
<dbReference type="SUPFAM" id="SSF82866">
    <property type="entry name" value="Multidrug efflux transporter AcrB transmembrane domain"/>
    <property type="match status" value="2"/>
</dbReference>
<dbReference type="PRINTS" id="PR00702">
    <property type="entry name" value="ACRIFLAVINRP"/>
</dbReference>
<keyword evidence="1" id="KW-0472">Membrane</keyword>
<feature type="transmembrane region" description="Helical" evidence="1">
    <location>
        <begin position="890"/>
        <end position="910"/>
    </location>
</feature>